<dbReference type="CDD" id="cd00757">
    <property type="entry name" value="ThiF_MoeB_HesA_family"/>
    <property type="match status" value="1"/>
</dbReference>
<name>A0A927BWK0_9BACL</name>
<dbReference type="GO" id="GO:0016779">
    <property type="term" value="F:nucleotidyltransferase activity"/>
    <property type="evidence" value="ECO:0007669"/>
    <property type="project" value="UniProtKB-KW"/>
</dbReference>
<dbReference type="InterPro" id="IPR000594">
    <property type="entry name" value="ThiF_NAD_FAD-bd"/>
</dbReference>
<dbReference type="Proteomes" id="UP000621560">
    <property type="component" value="Unassembled WGS sequence"/>
</dbReference>
<dbReference type="PANTHER" id="PTHR10953">
    <property type="entry name" value="UBIQUITIN-ACTIVATING ENZYME E1"/>
    <property type="match status" value="1"/>
</dbReference>
<feature type="transmembrane region" description="Helical" evidence="3">
    <location>
        <begin position="24"/>
        <end position="46"/>
    </location>
</feature>
<dbReference type="GO" id="GO:0008641">
    <property type="term" value="F:ubiquitin-like modifier activating enzyme activity"/>
    <property type="evidence" value="ECO:0007669"/>
    <property type="project" value="InterPro"/>
</dbReference>
<dbReference type="FunFam" id="3.40.50.720:FF:000080">
    <property type="entry name" value="Thiazole biosynthesis adenylyltransferase ThiF"/>
    <property type="match status" value="1"/>
</dbReference>
<feature type="compositionally biased region" description="Polar residues" evidence="2">
    <location>
        <begin position="320"/>
        <end position="330"/>
    </location>
</feature>
<keyword evidence="5" id="KW-0808">Transferase</keyword>
<dbReference type="GO" id="GO:0008146">
    <property type="term" value="F:sulfotransferase activity"/>
    <property type="evidence" value="ECO:0007669"/>
    <property type="project" value="TreeGrafter"/>
</dbReference>
<dbReference type="AlphaFoldDB" id="A0A927BWK0"/>
<evidence type="ECO:0000256" key="3">
    <source>
        <dbReference type="SAM" id="Phobius"/>
    </source>
</evidence>
<dbReference type="InterPro" id="IPR045886">
    <property type="entry name" value="ThiF/MoeB/HesA"/>
</dbReference>
<dbReference type="SUPFAM" id="SSF69572">
    <property type="entry name" value="Activating enzymes of the ubiquitin-like proteins"/>
    <property type="match status" value="1"/>
</dbReference>
<protein>
    <submittedName>
        <fullName evidence="5">ThiF family adenylyltransferase</fullName>
    </submittedName>
</protein>
<keyword evidence="5" id="KW-0548">Nucleotidyltransferase</keyword>
<evidence type="ECO:0000259" key="4">
    <source>
        <dbReference type="Pfam" id="PF00899"/>
    </source>
</evidence>
<proteinExistence type="inferred from homology"/>
<keyword evidence="3" id="KW-0812">Transmembrane</keyword>
<gene>
    <name evidence="5" type="ORF">IDH44_23580</name>
</gene>
<organism evidence="5 6">
    <name type="scientific">Paenibacillus sabuli</name>
    <dbReference type="NCBI Taxonomy" id="2772509"/>
    <lineage>
        <taxon>Bacteria</taxon>
        <taxon>Bacillati</taxon>
        <taxon>Bacillota</taxon>
        <taxon>Bacilli</taxon>
        <taxon>Bacillales</taxon>
        <taxon>Paenibacillaceae</taxon>
        <taxon>Paenibacillus</taxon>
    </lineage>
</organism>
<dbReference type="PANTHER" id="PTHR10953:SF102">
    <property type="entry name" value="ADENYLYLTRANSFERASE AND SULFURTRANSFERASE MOCS3"/>
    <property type="match status" value="1"/>
</dbReference>
<evidence type="ECO:0000313" key="5">
    <source>
        <dbReference type="EMBL" id="MBD2848188.1"/>
    </source>
</evidence>
<evidence type="ECO:0000313" key="6">
    <source>
        <dbReference type="Proteomes" id="UP000621560"/>
    </source>
</evidence>
<accession>A0A927BWK0</accession>
<sequence>MDAEARYSRQLRFAPIGREGQRRLGAAVVLIVGVGALGASLAQHLVRAGVGSVRLADRDYVELSNLQRQTLFDEDDARASLPKAVAAARRLQAINSAVRVEPHVLDVHAGSLDPLLAGVQLVLDGTDNAQTRLLLSEACYRRGLPLVYGGVAGSGGMSALLEPGRTACLRCLIGADAPESPDGLTCESLGVIGPAVEFTAALQAAEALKWLAGDAAALRRTLVAFELWPFGLRELALPEPADDCPVCGGGGCSAVAAPVERRYTGMAEAGGPAARTAEQRAPTARLAGHPVGHGERAESEERVAKRRDARSAPRGETTVRSDGQPGQTQATVLCGRDTVQVTLGVPLALREWGERLVARGLEVAANPYLVRAELKDGRRLVLFGDGRVLVQGTADAQEALALCGKFVDPETAGAAAQGGGRRTTI</sequence>
<dbReference type="EMBL" id="JACXIZ010000056">
    <property type="protein sequence ID" value="MBD2848188.1"/>
    <property type="molecule type" value="Genomic_DNA"/>
</dbReference>
<feature type="region of interest" description="Disordered" evidence="2">
    <location>
        <begin position="270"/>
        <end position="330"/>
    </location>
</feature>
<feature type="compositionally biased region" description="Basic and acidic residues" evidence="2">
    <location>
        <begin position="292"/>
        <end position="303"/>
    </location>
</feature>
<dbReference type="Gene3D" id="3.40.50.720">
    <property type="entry name" value="NAD(P)-binding Rossmann-like Domain"/>
    <property type="match status" value="1"/>
</dbReference>
<reference evidence="5" key="1">
    <citation type="submission" date="2020-09" db="EMBL/GenBank/DDBJ databases">
        <title>A novel bacterium of genus Paenibacillus, isolated from South China Sea.</title>
        <authorList>
            <person name="Huang H."/>
            <person name="Mo K."/>
            <person name="Hu Y."/>
        </authorList>
    </citation>
    <scope>NUCLEOTIDE SEQUENCE</scope>
    <source>
        <strain evidence="5">IB182496</strain>
    </source>
</reference>
<comment type="similarity">
    <text evidence="1">Belongs to the HesA/MoeB/ThiF family.</text>
</comment>
<dbReference type="GO" id="GO:0005829">
    <property type="term" value="C:cytosol"/>
    <property type="evidence" value="ECO:0007669"/>
    <property type="project" value="TreeGrafter"/>
</dbReference>
<keyword evidence="3" id="KW-0472">Membrane</keyword>
<dbReference type="GO" id="GO:0004792">
    <property type="term" value="F:thiosulfate-cyanide sulfurtransferase activity"/>
    <property type="evidence" value="ECO:0007669"/>
    <property type="project" value="TreeGrafter"/>
</dbReference>
<comment type="caution">
    <text evidence="5">The sequence shown here is derived from an EMBL/GenBank/DDBJ whole genome shotgun (WGS) entry which is preliminary data.</text>
</comment>
<evidence type="ECO:0000256" key="2">
    <source>
        <dbReference type="SAM" id="MobiDB-lite"/>
    </source>
</evidence>
<evidence type="ECO:0000256" key="1">
    <source>
        <dbReference type="ARBA" id="ARBA00009919"/>
    </source>
</evidence>
<dbReference type="Pfam" id="PF00899">
    <property type="entry name" value="ThiF"/>
    <property type="match status" value="1"/>
</dbReference>
<keyword evidence="6" id="KW-1185">Reference proteome</keyword>
<dbReference type="InterPro" id="IPR035985">
    <property type="entry name" value="Ubiquitin-activating_enz"/>
</dbReference>
<keyword evidence="3" id="KW-1133">Transmembrane helix</keyword>
<feature type="domain" description="THIF-type NAD/FAD binding fold" evidence="4">
    <location>
        <begin position="7"/>
        <end position="246"/>
    </location>
</feature>
<feature type="compositionally biased region" description="Basic and acidic residues" evidence="2">
    <location>
        <begin position="309"/>
        <end position="319"/>
    </location>
</feature>